<organism evidence="1">
    <name type="scientific">Tanacetum cinerariifolium</name>
    <name type="common">Dalmatian daisy</name>
    <name type="synonym">Chrysanthemum cinerariifolium</name>
    <dbReference type="NCBI Taxonomy" id="118510"/>
    <lineage>
        <taxon>Eukaryota</taxon>
        <taxon>Viridiplantae</taxon>
        <taxon>Streptophyta</taxon>
        <taxon>Embryophyta</taxon>
        <taxon>Tracheophyta</taxon>
        <taxon>Spermatophyta</taxon>
        <taxon>Magnoliopsida</taxon>
        <taxon>eudicotyledons</taxon>
        <taxon>Gunneridae</taxon>
        <taxon>Pentapetalae</taxon>
        <taxon>asterids</taxon>
        <taxon>campanulids</taxon>
        <taxon>Asterales</taxon>
        <taxon>Asteraceae</taxon>
        <taxon>Asteroideae</taxon>
        <taxon>Anthemideae</taxon>
        <taxon>Anthemidinae</taxon>
        <taxon>Tanacetum</taxon>
    </lineage>
</organism>
<reference evidence="1" key="1">
    <citation type="journal article" date="2019" name="Sci. Rep.">
        <title>Draft genome of Tanacetum cinerariifolium, the natural source of mosquito coil.</title>
        <authorList>
            <person name="Yamashiro T."/>
            <person name="Shiraishi A."/>
            <person name="Satake H."/>
            <person name="Nakayama K."/>
        </authorList>
    </citation>
    <scope>NUCLEOTIDE SEQUENCE</scope>
</reference>
<accession>A0A699X1Y4</accession>
<gene>
    <name evidence="1" type="ORF">Tci_923865</name>
</gene>
<evidence type="ECO:0000313" key="1">
    <source>
        <dbReference type="EMBL" id="GFD51896.1"/>
    </source>
</evidence>
<comment type="caution">
    <text evidence="1">The sequence shown here is derived from an EMBL/GenBank/DDBJ whole genome shotgun (WGS) entry which is preliminary data.</text>
</comment>
<feature type="non-terminal residue" evidence="1">
    <location>
        <position position="110"/>
    </location>
</feature>
<dbReference type="EMBL" id="BKCJ011775685">
    <property type="protein sequence ID" value="GFD51896.1"/>
    <property type="molecule type" value="Genomic_DNA"/>
</dbReference>
<protein>
    <submittedName>
        <fullName evidence="1">Uncharacterized protein</fullName>
    </submittedName>
</protein>
<dbReference type="AlphaFoldDB" id="A0A699X1Y4"/>
<sequence>GTSASSTEPSEDTVILVVDVGSAKLLLDLRLVKNRAGDSLLGCLASSFGSSEVAPPLTLMPIVSCAVFTTAGALERQLPVPPSHLRPLFGVCVPVVVGVDAPAAVVEASD</sequence>
<proteinExistence type="predicted"/>
<feature type="non-terminal residue" evidence="1">
    <location>
        <position position="1"/>
    </location>
</feature>
<name>A0A699X1Y4_TANCI</name>